<dbReference type="KEGG" id="gaz:Pan241w_40490"/>
<sequence>MRRQKLRYQLLPFVFLSITVGSDRHRMIRRDRVKLGCANLSPLIAYHISTYACDSVMMSCEASQSVGAQSEAVSVGRAKCGSNKGFLMMLFSTGCRYAKYFGSRLARDFISALSKSPPEGQDVKNALFPGHFLNFCEIIKGLLEYAMASVPLKPVAL</sequence>
<protein>
    <submittedName>
        <fullName evidence="1">Uncharacterized protein</fullName>
    </submittedName>
</protein>
<organism evidence="1 2">
    <name type="scientific">Gimesia alba</name>
    <dbReference type="NCBI Taxonomy" id="2527973"/>
    <lineage>
        <taxon>Bacteria</taxon>
        <taxon>Pseudomonadati</taxon>
        <taxon>Planctomycetota</taxon>
        <taxon>Planctomycetia</taxon>
        <taxon>Planctomycetales</taxon>
        <taxon>Planctomycetaceae</taxon>
        <taxon>Gimesia</taxon>
    </lineage>
</organism>
<dbReference type="RefSeq" id="WP_145219008.1">
    <property type="nucleotide sequence ID" value="NZ_CP036269.1"/>
</dbReference>
<dbReference type="AlphaFoldDB" id="A0A517RJ94"/>
<evidence type="ECO:0000313" key="1">
    <source>
        <dbReference type="EMBL" id="QDT43945.1"/>
    </source>
</evidence>
<dbReference type="EMBL" id="CP036269">
    <property type="protein sequence ID" value="QDT43945.1"/>
    <property type="molecule type" value="Genomic_DNA"/>
</dbReference>
<reference evidence="1 2" key="1">
    <citation type="submission" date="2019-02" db="EMBL/GenBank/DDBJ databases">
        <title>Deep-cultivation of Planctomycetes and their phenomic and genomic characterization uncovers novel biology.</title>
        <authorList>
            <person name="Wiegand S."/>
            <person name="Jogler M."/>
            <person name="Boedeker C."/>
            <person name="Pinto D."/>
            <person name="Vollmers J."/>
            <person name="Rivas-Marin E."/>
            <person name="Kohn T."/>
            <person name="Peeters S.H."/>
            <person name="Heuer A."/>
            <person name="Rast P."/>
            <person name="Oberbeckmann S."/>
            <person name="Bunk B."/>
            <person name="Jeske O."/>
            <person name="Meyerdierks A."/>
            <person name="Storesund J.E."/>
            <person name="Kallscheuer N."/>
            <person name="Luecker S."/>
            <person name="Lage O.M."/>
            <person name="Pohl T."/>
            <person name="Merkel B.J."/>
            <person name="Hornburger P."/>
            <person name="Mueller R.-W."/>
            <person name="Bruemmer F."/>
            <person name="Labrenz M."/>
            <person name="Spormann A.M."/>
            <person name="Op den Camp H."/>
            <person name="Overmann J."/>
            <person name="Amann R."/>
            <person name="Jetten M.S.M."/>
            <person name="Mascher T."/>
            <person name="Medema M.H."/>
            <person name="Devos D.P."/>
            <person name="Kaster A.-K."/>
            <person name="Ovreas L."/>
            <person name="Rohde M."/>
            <person name="Galperin M.Y."/>
            <person name="Jogler C."/>
        </authorList>
    </citation>
    <scope>NUCLEOTIDE SEQUENCE [LARGE SCALE GENOMIC DNA]</scope>
    <source>
        <strain evidence="1 2">Pan241w</strain>
    </source>
</reference>
<proteinExistence type="predicted"/>
<name>A0A517RJ94_9PLAN</name>
<evidence type="ECO:0000313" key="2">
    <source>
        <dbReference type="Proteomes" id="UP000317171"/>
    </source>
</evidence>
<accession>A0A517RJ94</accession>
<gene>
    <name evidence="1" type="ORF">Pan241w_40490</name>
</gene>
<dbReference type="Proteomes" id="UP000317171">
    <property type="component" value="Chromosome"/>
</dbReference>
<keyword evidence="2" id="KW-1185">Reference proteome</keyword>